<dbReference type="SUPFAM" id="SSF52833">
    <property type="entry name" value="Thioredoxin-like"/>
    <property type="match status" value="1"/>
</dbReference>
<dbReference type="InterPro" id="IPR033658">
    <property type="entry name" value="GRX_PICOT-like"/>
</dbReference>
<dbReference type="Gene3D" id="3.40.30.10">
    <property type="entry name" value="Glutaredoxin"/>
    <property type="match status" value="1"/>
</dbReference>
<keyword evidence="5" id="KW-0676">Redox-active center</keyword>
<keyword evidence="1" id="KW-0001">2Fe-2S</keyword>
<sequence length="159" mass="17518">MTESFAQVLTCMIKTDDYPVAGLKPVAELRTLEETTSFIEEHPMSTTADNIQRQITENPILIYMKGTPQLPQCGFSAQTVQALMSCGERFAFVNVLDNPDIRAELPKIANWPTFPQLWVEGELVGGCDIVMEMHQSGDLEKLIKEAAQRAGAAENGTDA</sequence>
<evidence type="ECO:0000256" key="4">
    <source>
        <dbReference type="ARBA" id="ARBA00023014"/>
    </source>
</evidence>
<dbReference type="CDD" id="cd03028">
    <property type="entry name" value="GRX_PICOT_like"/>
    <property type="match status" value="1"/>
</dbReference>
<keyword evidence="3" id="KW-0408">Iron</keyword>
<name>A0ABQ2WUS7_9GAMM</name>
<dbReference type="PROSITE" id="PS51354">
    <property type="entry name" value="GLUTAREDOXIN_2"/>
    <property type="match status" value="1"/>
</dbReference>
<dbReference type="InterPro" id="IPR004480">
    <property type="entry name" value="Monothiol_GRX-rel"/>
</dbReference>
<feature type="domain" description="Glutaredoxin" evidence="6">
    <location>
        <begin position="60"/>
        <end position="124"/>
    </location>
</feature>
<dbReference type="PANTHER" id="PTHR10293">
    <property type="entry name" value="GLUTAREDOXIN FAMILY MEMBER"/>
    <property type="match status" value="1"/>
</dbReference>
<evidence type="ECO:0000256" key="5">
    <source>
        <dbReference type="ARBA" id="ARBA00023284"/>
    </source>
</evidence>
<accession>A0ABQ2WUS7</accession>
<protein>
    <recommendedName>
        <fullName evidence="6">Glutaredoxin domain-containing protein</fullName>
    </recommendedName>
</protein>
<reference evidence="8" key="1">
    <citation type="journal article" date="2019" name="Int. J. Syst. Evol. Microbiol.">
        <title>The Global Catalogue of Microorganisms (GCM) 10K type strain sequencing project: providing services to taxonomists for standard genome sequencing and annotation.</title>
        <authorList>
            <consortium name="The Broad Institute Genomics Platform"/>
            <consortium name="The Broad Institute Genome Sequencing Center for Infectious Disease"/>
            <person name="Wu L."/>
            <person name="Ma J."/>
        </authorList>
    </citation>
    <scope>NUCLEOTIDE SEQUENCE [LARGE SCALE GENOMIC DNA]</scope>
    <source>
        <strain evidence="8">KCTC 22157</strain>
    </source>
</reference>
<dbReference type="InterPro" id="IPR036249">
    <property type="entry name" value="Thioredoxin-like_sf"/>
</dbReference>
<evidence type="ECO:0000313" key="8">
    <source>
        <dbReference type="Proteomes" id="UP000647585"/>
    </source>
</evidence>
<evidence type="ECO:0000256" key="1">
    <source>
        <dbReference type="ARBA" id="ARBA00022714"/>
    </source>
</evidence>
<dbReference type="NCBIfam" id="TIGR00365">
    <property type="entry name" value="Grx4 family monothiol glutaredoxin"/>
    <property type="match status" value="1"/>
</dbReference>
<evidence type="ECO:0000256" key="2">
    <source>
        <dbReference type="ARBA" id="ARBA00022723"/>
    </source>
</evidence>
<keyword evidence="4" id="KW-0411">Iron-sulfur</keyword>
<keyword evidence="8" id="KW-1185">Reference proteome</keyword>
<dbReference type="Pfam" id="PF00462">
    <property type="entry name" value="Glutaredoxin"/>
    <property type="match status" value="1"/>
</dbReference>
<dbReference type="PANTHER" id="PTHR10293:SF72">
    <property type="entry name" value="MONOTHIOL GLUTAREDOXIN-S14, CHLOROPLASTIC"/>
    <property type="match status" value="1"/>
</dbReference>
<evidence type="ECO:0000259" key="6">
    <source>
        <dbReference type="Pfam" id="PF00462"/>
    </source>
</evidence>
<dbReference type="Proteomes" id="UP000647585">
    <property type="component" value="Unassembled WGS sequence"/>
</dbReference>
<keyword evidence="2" id="KW-0479">Metal-binding</keyword>
<dbReference type="EMBL" id="BMXO01000020">
    <property type="protein sequence ID" value="GGW69683.1"/>
    <property type="molecule type" value="Genomic_DNA"/>
</dbReference>
<evidence type="ECO:0000313" key="7">
    <source>
        <dbReference type="EMBL" id="GGW69683.1"/>
    </source>
</evidence>
<comment type="caution">
    <text evidence="7">The sequence shown here is derived from an EMBL/GenBank/DDBJ whole genome shotgun (WGS) entry which is preliminary data.</text>
</comment>
<dbReference type="InterPro" id="IPR002109">
    <property type="entry name" value="Glutaredoxin"/>
</dbReference>
<organism evidence="7 8">
    <name type="scientific">Halomonas johnsoniae</name>
    <dbReference type="NCBI Taxonomy" id="502832"/>
    <lineage>
        <taxon>Bacteria</taxon>
        <taxon>Pseudomonadati</taxon>
        <taxon>Pseudomonadota</taxon>
        <taxon>Gammaproteobacteria</taxon>
        <taxon>Oceanospirillales</taxon>
        <taxon>Halomonadaceae</taxon>
        <taxon>Halomonas</taxon>
    </lineage>
</organism>
<proteinExistence type="predicted"/>
<evidence type="ECO:0000256" key="3">
    <source>
        <dbReference type="ARBA" id="ARBA00023004"/>
    </source>
</evidence>
<gene>
    <name evidence="7" type="ORF">GCM10007158_32750</name>
</gene>